<feature type="transmembrane region" description="Helical" evidence="5">
    <location>
        <begin position="209"/>
        <end position="227"/>
    </location>
</feature>
<feature type="transmembrane region" description="Helical" evidence="5">
    <location>
        <begin position="73"/>
        <end position="91"/>
    </location>
</feature>
<feature type="transmembrane region" description="Helical" evidence="5">
    <location>
        <begin position="182"/>
        <end position="202"/>
    </location>
</feature>
<accession>E1R4P7</accession>
<keyword evidence="3 5" id="KW-1133">Transmembrane helix</keyword>
<evidence type="ECO:0000256" key="5">
    <source>
        <dbReference type="RuleBase" id="RU363041"/>
    </source>
</evidence>
<dbReference type="Proteomes" id="UP000002318">
    <property type="component" value="Chromosome"/>
</dbReference>
<feature type="transmembrane region" description="Helical" evidence="5">
    <location>
        <begin position="103"/>
        <end position="125"/>
    </location>
</feature>
<evidence type="ECO:0000256" key="2">
    <source>
        <dbReference type="ARBA" id="ARBA00022692"/>
    </source>
</evidence>
<keyword evidence="5" id="KW-1003">Cell membrane</keyword>
<evidence type="ECO:0000313" key="7">
    <source>
        <dbReference type="Proteomes" id="UP000002318"/>
    </source>
</evidence>
<dbReference type="Pfam" id="PF01925">
    <property type="entry name" value="TauE"/>
    <property type="match status" value="1"/>
</dbReference>
<feature type="transmembrane region" description="Helical" evidence="5">
    <location>
        <begin position="39"/>
        <end position="61"/>
    </location>
</feature>
<keyword evidence="2 5" id="KW-0812">Transmembrane</keyword>
<dbReference type="RefSeq" id="WP_013255594.1">
    <property type="nucleotide sequence ID" value="NC_014364.1"/>
</dbReference>
<keyword evidence="4 5" id="KW-0472">Membrane</keyword>
<evidence type="ECO:0000256" key="4">
    <source>
        <dbReference type="ARBA" id="ARBA00023136"/>
    </source>
</evidence>
<dbReference type="KEGG" id="ssm:Spirs_3034"/>
<feature type="transmembrane region" description="Helical" evidence="5">
    <location>
        <begin position="137"/>
        <end position="170"/>
    </location>
</feature>
<reference evidence="6 7" key="1">
    <citation type="journal article" date="2010" name="Stand. Genomic Sci.">
        <title>Complete genome sequence of Spirochaeta smaragdinae type strain (SEBR 4228).</title>
        <authorList>
            <person name="Mavromatis K."/>
            <person name="Yasawong M."/>
            <person name="Chertkov O."/>
            <person name="Lapidus A."/>
            <person name="Lucas S."/>
            <person name="Nolan M."/>
            <person name="Del Rio T.G."/>
            <person name="Tice H."/>
            <person name="Cheng J.F."/>
            <person name="Pitluck S."/>
            <person name="Liolios K."/>
            <person name="Ivanova N."/>
            <person name="Tapia R."/>
            <person name="Han C."/>
            <person name="Bruce D."/>
            <person name="Goodwin L."/>
            <person name="Pati A."/>
            <person name="Chen A."/>
            <person name="Palaniappan K."/>
            <person name="Land M."/>
            <person name="Hauser L."/>
            <person name="Chang Y.J."/>
            <person name="Jeffries C.D."/>
            <person name="Detter J.C."/>
            <person name="Rohde M."/>
            <person name="Brambilla E."/>
            <person name="Spring S."/>
            <person name="Goker M."/>
            <person name="Sikorski J."/>
            <person name="Woyke T."/>
            <person name="Bristow J."/>
            <person name="Eisen J.A."/>
            <person name="Markowitz V."/>
            <person name="Hugenholtz P."/>
            <person name="Klenk H.P."/>
            <person name="Kyrpides N.C."/>
        </authorList>
    </citation>
    <scope>NUCLEOTIDE SEQUENCE [LARGE SCALE GENOMIC DNA]</scope>
    <source>
        <strain evidence="7">DSM 11293 / JCM 15392 / SEBR 4228</strain>
    </source>
</reference>
<dbReference type="STRING" id="573413.Spirs_3034"/>
<dbReference type="InterPro" id="IPR051598">
    <property type="entry name" value="TSUP/Inactive_protease-like"/>
</dbReference>
<dbReference type="PANTHER" id="PTHR43701">
    <property type="entry name" value="MEMBRANE TRANSPORTER PROTEIN MJ0441-RELATED"/>
    <property type="match status" value="1"/>
</dbReference>
<dbReference type="eggNOG" id="COG0730">
    <property type="taxonomic scope" value="Bacteria"/>
</dbReference>
<name>E1R4P7_SEDSS</name>
<dbReference type="PANTHER" id="PTHR43701:SF2">
    <property type="entry name" value="MEMBRANE TRANSPORTER PROTEIN YJNA-RELATED"/>
    <property type="match status" value="1"/>
</dbReference>
<keyword evidence="7" id="KW-1185">Reference proteome</keyword>
<dbReference type="EMBL" id="CP002116">
    <property type="protein sequence ID" value="ADK82135.1"/>
    <property type="molecule type" value="Genomic_DNA"/>
</dbReference>
<dbReference type="InterPro" id="IPR002781">
    <property type="entry name" value="TM_pro_TauE-like"/>
</dbReference>
<gene>
    <name evidence="6" type="ordered locus">Spirs_3034</name>
</gene>
<evidence type="ECO:0000256" key="1">
    <source>
        <dbReference type="ARBA" id="ARBA00004141"/>
    </source>
</evidence>
<organism evidence="6 7">
    <name type="scientific">Sediminispirochaeta smaragdinae (strain DSM 11293 / JCM 15392 / SEBR 4228)</name>
    <name type="common">Spirochaeta smaragdinae</name>
    <dbReference type="NCBI Taxonomy" id="573413"/>
    <lineage>
        <taxon>Bacteria</taxon>
        <taxon>Pseudomonadati</taxon>
        <taxon>Spirochaetota</taxon>
        <taxon>Spirochaetia</taxon>
        <taxon>Spirochaetales</taxon>
        <taxon>Spirochaetaceae</taxon>
        <taxon>Sediminispirochaeta</taxon>
    </lineage>
</organism>
<evidence type="ECO:0000313" key="6">
    <source>
        <dbReference type="EMBL" id="ADK82135.1"/>
    </source>
</evidence>
<dbReference type="AlphaFoldDB" id="E1R4P7"/>
<protein>
    <recommendedName>
        <fullName evidence="5">Probable membrane transporter protein</fullName>
    </recommendedName>
</protein>
<proteinExistence type="inferred from homology"/>
<dbReference type="HOGENOM" id="CLU_045498_8_0_12"/>
<comment type="similarity">
    <text evidence="5">Belongs to the 4-toluene sulfonate uptake permease (TSUP) (TC 2.A.102) family.</text>
</comment>
<feature type="transmembrane region" description="Helical" evidence="5">
    <location>
        <begin position="7"/>
        <end position="27"/>
    </location>
</feature>
<sequence>MHIFYFVISLAASIVGAISGIGGGVIIKPVLDSIGSFDVRTISFLSGNTVLAMTISTLVQSRKNEIRIDKKKSTFLALGGIIGGLMGKYLFDIIRSTHGNEQLIGGTQSLLLMLLIGGVIVFTVYKEKIKPHRFGNIFFCISTGVLLGGIASFLGIGGGPINLTILYLFFAMDSKSAALNSIYIIFFSQLTNLIFTVVMGNVPEFPPLTMLLMITGGVVGGITGSMITKRMSHKGVDYLFTGVMVVIVFINLCNFIRWILL</sequence>
<comment type="subcellular location">
    <subcellularLocation>
        <location evidence="5">Cell membrane</location>
        <topology evidence="5">Multi-pass membrane protein</topology>
    </subcellularLocation>
    <subcellularLocation>
        <location evidence="1">Membrane</location>
        <topology evidence="1">Multi-pass membrane protein</topology>
    </subcellularLocation>
</comment>
<dbReference type="OrthoDB" id="3181470at2"/>
<evidence type="ECO:0000256" key="3">
    <source>
        <dbReference type="ARBA" id="ARBA00022989"/>
    </source>
</evidence>
<dbReference type="GO" id="GO:0005886">
    <property type="term" value="C:plasma membrane"/>
    <property type="evidence" value="ECO:0007669"/>
    <property type="project" value="UniProtKB-SubCell"/>
</dbReference>
<feature type="transmembrane region" description="Helical" evidence="5">
    <location>
        <begin position="239"/>
        <end position="260"/>
    </location>
</feature>